<keyword evidence="2" id="KW-1185">Reference proteome</keyword>
<reference evidence="2" key="1">
    <citation type="submission" date="2016-10" db="EMBL/GenBank/DDBJ databases">
        <authorList>
            <person name="Varghese N."/>
            <person name="Submissions S."/>
        </authorList>
    </citation>
    <scope>NUCLEOTIDE SEQUENCE [LARGE SCALE GENOMIC DNA]</scope>
    <source>
        <strain evidence="2">B48,IBRC-M 10115,DSM 25386,CECT 8001</strain>
    </source>
</reference>
<sequence length="141" mass="16660">MLVEELYLEAFHLEQSSLAHYLCHLLAERKISMDDHIDQIDFHQADHQKVAEMIQNNLLGIRKLGIYSLKRNAKEFVFIYAYSDQEAIEFFTETFRHAPLNCHEYPLDFELARGNGVITFREMRKEFGSIPVVAGYFMRVW</sequence>
<organism evidence="1 2">
    <name type="scientific">Mesobacillus persicus</name>
    <dbReference type="NCBI Taxonomy" id="930146"/>
    <lineage>
        <taxon>Bacteria</taxon>
        <taxon>Bacillati</taxon>
        <taxon>Bacillota</taxon>
        <taxon>Bacilli</taxon>
        <taxon>Bacillales</taxon>
        <taxon>Bacillaceae</taxon>
        <taxon>Mesobacillus</taxon>
    </lineage>
</organism>
<gene>
    <name evidence="1" type="ORF">SAMN05192533_105130</name>
</gene>
<evidence type="ECO:0000313" key="2">
    <source>
        <dbReference type="Proteomes" id="UP000198553"/>
    </source>
</evidence>
<dbReference type="EMBL" id="FOBW01000005">
    <property type="protein sequence ID" value="SEM73394.1"/>
    <property type="molecule type" value="Genomic_DNA"/>
</dbReference>
<dbReference type="Proteomes" id="UP000198553">
    <property type="component" value="Unassembled WGS sequence"/>
</dbReference>
<accession>A0A1H8ATV1</accession>
<evidence type="ECO:0000313" key="1">
    <source>
        <dbReference type="EMBL" id="SEM73394.1"/>
    </source>
</evidence>
<protein>
    <submittedName>
        <fullName evidence="1">Uncharacterized protein</fullName>
    </submittedName>
</protein>
<name>A0A1H8ATV1_9BACI</name>
<dbReference type="STRING" id="930146.SAMN05192533_105130"/>
<dbReference type="OrthoDB" id="2880076at2"/>
<dbReference type="AlphaFoldDB" id="A0A1H8ATV1"/>
<dbReference type="RefSeq" id="WP_090743895.1">
    <property type="nucleotide sequence ID" value="NZ_FOBW01000005.1"/>
</dbReference>
<proteinExistence type="predicted"/>